<dbReference type="GO" id="GO:0006515">
    <property type="term" value="P:protein quality control for misfolded or incompletely synthesized proteins"/>
    <property type="evidence" value="ECO:0007669"/>
    <property type="project" value="TreeGrafter"/>
</dbReference>
<dbReference type="InterPro" id="IPR013083">
    <property type="entry name" value="Znf_RING/FYVE/PHD"/>
</dbReference>
<dbReference type="SUPFAM" id="SSF57850">
    <property type="entry name" value="RING/U-box"/>
    <property type="match status" value="1"/>
</dbReference>
<dbReference type="AlphaFoldDB" id="A0AAD9ME66"/>
<dbReference type="PANTHER" id="PTHR46803">
    <property type="entry name" value="E3 UBIQUITIN-PROTEIN LIGASE CHIP"/>
    <property type="match status" value="1"/>
</dbReference>
<dbReference type="InterPro" id="IPR019734">
    <property type="entry name" value="TPR_rpt"/>
</dbReference>
<dbReference type="Gene3D" id="3.30.40.10">
    <property type="entry name" value="Zinc/RING finger domain, C3HC4 (zinc finger)"/>
    <property type="match status" value="1"/>
</dbReference>
<evidence type="ECO:0000259" key="7">
    <source>
        <dbReference type="PROSITE" id="PS51698"/>
    </source>
</evidence>
<comment type="caution">
    <text evidence="8">The sequence shown here is derived from an EMBL/GenBank/DDBJ whole genome shotgun (WGS) entry which is preliminary data.</text>
</comment>
<dbReference type="GO" id="GO:0003755">
    <property type="term" value="F:peptidyl-prolyl cis-trans isomerase activity"/>
    <property type="evidence" value="ECO:0007669"/>
    <property type="project" value="UniProtKB-KW"/>
</dbReference>
<dbReference type="GO" id="GO:0045862">
    <property type="term" value="P:positive regulation of proteolysis"/>
    <property type="evidence" value="ECO:0007669"/>
    <property type="project" value="TreeGrafter"/>
</dbReference>
<dbReference type="PANTHER" id="PTHR46803:SF2">
    <property type="entry name" value="E3 UBIQUITIN-PROTEIN LIGASE CHIP"/>
    <property type="match status" value="1"/>
</dbReference>
<evidence type="ECO:0000256" key="2">
    <source>
        <dbReference type="ARBA" id="ARBA00022679"/>
    </source>
</evidence>
<comment type="catalytic activity">
    <reaction evidence="1">
        <text>S-ubiquitinyl-[E2 ubiquitin-conjugating enzyme]-L-cysteine + [acceptor protein]-L-lysine = [E2 ubiquitin-conjugating enzyme]-L-cysteine + N(6)-ubiquitinyl-[acceptor protein]-L-lysine.</text>
        <dbReference type="EC" id="2.3.2.27"/>
    </reaction>
</comment>
<dbReference type="GO" id="GO:0005737">
    <property type="term" value="C:cytoplasm"/>
    <property type="evidence" value="ECO:0007669"/>
    <property type="project" value="TreeGrafter"/>
</dbReference>
<dbReference type="GO" id="GO:0000209">
    <property type="term" value="P:protein polyubiquitination"/>
    <property type="evidence" value="ECO:0007669"/>
    <property type="project" value="TreeGrafter"/>
</dbReference>
<keyword evidence="9" id="KW-1185">Reference proteome</keyword>
<reference evidence="8" key="1">
    <citation type="journal article" date="2023" name="Mol. Plant Microbe Interact.">
        <title>Elucidating the Obligate Nature and Biological Capacity of an Invasive Fungal Corn Pathogen.</title>
        <authorList>
            <person name="MacCready J.S."/>
            <person name="Roggenkamp E.M."/>
            <person name="Gdanetz K."/>
            <person name="Chilvers M.I."/>
        </authorList>
    </citation>
    <scope>NUCLEOTIDE SEQUENCE</scope>
    <source>
        <strain evidence="8">PM02</strain>
    </source>
</reference>
<organism evidence="8 9">
    <name type="scientific">Phyllachora maydis</name>
    <dbReference type="NCBI Taxonomy" id="1825666"/>
    <lineage>
        <taxon>Eukaryota</taxon>
        <taxon>Fungi</taxon>
        <taxon>Dikarya</taxon>
        <taxon>Ascomycota</taxon>
        <taxon>Pezizomycotina</taxon>
        <taxon>Sordariomycetes</taxon>
        <taxon>Sordariomycetidae</taxon>
        <taxon>Phyllachorales</taxon>
        <taxon>Phyllachoraceae</taxon>
        <taxon>Phyllachora</taxon>
    </lineage>
</organism>
<keyword evidence="5" id="KW-0697">Rotamase</keyword>
<proteinExistence type="predicted"/>
<dbReference type="GO" id="GO:0061630">
    <property type="term" value="F:ubiquitin protein ligase activity"/>
    <property type="evidence" value="ECO:0007669"/>
    <property type="project" value="UniProtKB-EC"/>
</dbReference>
<dbReference type="Pfam" id="PF04564">
    <property type="entry name" value="U-box"/>
    <property type="match status" value="1"/>
</dbReference>
<protein>
    <recommendedName>
        <fullName evidence="7">U-box domain-containing protein</fullName>
    </recommendedName>
</protein>
<evidence type="ECO:0000256" key="3">
    <source>
        <dbReference type="ARBA" id="ARBA00022737"/>
    </source>
</evidence>
<evidence type="ECO:0000256" key="6">
    <source>
        <dbReference type="PROSITE-ProRule" id="PRU00339"/>
    </source>
</evidence>
<dbReference type="GO" id="GO:0051087">
    <property type="term" value="F:protein-folding chaperone binding"/>
    <property type="evidence" value="ECO:0007669"/>
    <property type="project" value="TreeGrafter"/>
</dbReference>
<dbReference type="PROSITE" id="PS50005">
    <property type="entry name" value="TPR"/>
    <property type="match status" value="1"/>
</dbReference>
<accession>A0AAD9ME66</accession>
<evidence type="ECO:0000313" key="8">
    <source>
        <dbReference type="EMBL" id="KAK2071655.1"/>
    </source>
</evidence>
<name>A0AAD9ME66_9PEZI</name>
<evidence type="ECO:0000256" key="4">
    <source>
        <dbReference type="ARBA" id="ARBA00022786"/>
    </source>
</evidence>
<evidence type="ECO:0000256" key="1">
    <source>
        <dbReference type="ARBA" id="ARBA00000900"/>
    </source>
</evidence>
<dbReference type="GO" id="GO:0043161">
    <property type="term" value="P:proteasome-mediated ubiquitin-dependent protein catabolic process"/>
    <property type="evidence" value="ECO:0007669"/>
    <property type="project" value="TreeGrafter"/>
</dbReference>
<dbReference type="PROSITE" id="PS51698">
    <property type="entry name" value="U_BOX"/>
    <property type="match status" value="1"/>
</dbReference>
<feature type="domain" description="U-box" evidence="7">
    <location>
        <begin position="193"/>
        <end position="266"/>
    </location>
</feature>
<dbReference type="GO" id="GO:0071218">
    <property type="term" value="P:cellular response to misfolded protein"/>
    <property type="evidence" value="ECO:0007669"/>
    <property type="project" value="TreeGrafter"/>
</dbReference>
<dbReference type="InterPro" id="IPR003613">
    <property type="entry name" value="Ubox_domain"/>
</dbReference>
<dbReference type="SUPFAM" id="SSF48452">
    <property type="entry name" value="TPR-like"/>
    <property type="match status" value="1"/>
</dbReference>
<keyword evidence="2" id="KW-0808">Transferase</keyword>
<gene>
    <name evidence="8" type="ORF">P8C59_006061</name>
</gene>
<dbReference type="SMART" id="SM00028">
    <property type="entry name" value="TPR"/>
    <property type="match status" value="3"/>
</dbReference>
<evidence type="ECO:0000313" key="9">
    <source>
        <dbReference type="Proteomes" id="UP001217918"/>
    </source>
</evidence>
<feature type="repeat" description="TPR" evidence="6">
    <location>
        <begin position="5"/>
        <end position="38"/>
    </location>
</feature>
<dbReference type="InterPro" id="IPR011990">
    <property type="entry name" value="TPR-like_helical_dom_sf"/>
</dbReference>
<dbReference type="SMART" id="SM00504">
    <property type="entry name" value="Ubox"/>
    <property type="match status" value="1"/>
</dbReference>
<keyword evidence="4" id="KW-0833">Ubl conjugation pathway</keyword>
<dbReference type="Proteomes" id="UP001217918">
    <property type="component" value="Unassembled WGS sequence"/>
</dbReference>
<dbReference type="Gene3D" id="1.25.40.10">
    <property type="entry name" value="Tetratricopeptide repeat domain"/>
    <property type="match status" value="1"/>
</dbReference>
<keyword evidence="5" id="KW-0413">Isomerase</keyword>
<sequence length="269" mass="30944">MTPAAEYLKQDGNRHFQTGDFTGAEALYSKAIIAEPREPTLYTNRAMARLKLSLWDLVIADCEECLRLGPNNMKAHYYLAQAHLALRNFDDALAHALRAHQLCTDKSLESITQLVLRCKKDRWEDKERRRLREGSALESQMLELMGCRRDAELNEAHGRGDDQSDIRAEWEEKFEAIKAIFEKARAADDKKRVVPDWVVDDIGFGIMVDPVVTKTGKSYEKSSILEHLRRHQTDPLTREPLLPSDLRPNLDLKHACEEFLDENGWAVDW</sequence>
<keyword evidence="3" id="KW-0677">Repeat</keyword>
<keyword evidence="6" id="KW-0802">TPR repeat</keyword>
<evidence type="ECO:0000256" key="5">
    <source>
        <dbReference type="ARBA" id="ARBA00023110"/>
    </source>
</evidence>
<dbReference type="EMBL" id="JAQQPM010000005">
    <property type="protein sequence ID" value="KAK2071655.1"/>
    <property type="molecule type" value="Genomic_DNA"/>
</dbReference>